<evidence type="ECO:0000256" key="3">
    <source>
        <dbReference type="ARBA" id="ARBA00022960"/>
    </source>
</evidence>
<keyword evidence="3" id="KW-0133">Cell shape</keyword>
<evidence type="ECO:0000256" key="4">
    <source>
        <dbReference type="ARBA" id="ARBA00032089"/>
    </source>
</evidence>
<comment type="similarity">
    <text evidence="1">Belongs to the MreC family.</text>
</comment>
<comment type="caution">
    <text evidence="8">The sequence shown here is derived from an EMBL/GenBank/DDBJ whole genome shotgun (WGS) entry which is preliminary data.</text>
</comment>
<protein>
    <recommendedName>
        <fullName evidence="2">Cell shape-determining protein MreC</fullName>
    </recommendedName>
    <alternativeName>
        <fullName evidence="4">Cell shape protein MreC</fullName>
    </alternativeName>
</protein>
<accession>A0A844GXP0</accession>
<dbReference type="InterPro" id="IPR042177">
    <property type="entry name" value="Cell/Rod_1"/>
</dbReference>
<evidence type="ECO:0000256" key="1">
    <source>
        <dbReference type="ARBA" id="ARBA00009369"/>
    </source>
</evidence>
<reference evidence="8 9" key="1">
    <citation type="submission" date="2019-11" db="EMBL/GenBank/DDBJ databases">
        <title>Isolation of a new High Light Tolerant Cyanobacteria.</title>
        <authorList>
            <person name="Dobson Z."/>
            <person name="Vaughn N."/>
            <person name="Vaughn M."/>
            <person name="Fromme P."/>
            <person name="Mazor Y."/>
        </authorList>
    </citation>
    <scope>NUCLEOTIDE SEQUENCE [LARGE SCALE GENOMIC DNA]</scope>
    <source>
        <strain evidence="8 9">0216</strain>
    </source>
</reference>
<evidence type="ECO:0000256" key="2">
    <source>
        <dbReference type="ARBA" id="ARBA00013855"/>
    </source>
</evidence>
<keyword evidence="6" id="KW-0472">Membrane</keyword>
<dbReference type="PANTHER" id="PTHR34138">
    <property type="entry name" value="CELL SHAPE-DETERMINING PROTEIN MREC"/>
    <property type="match status" value="1"/>
</dbReference>
<dbReference type="PANTHER" id="PTHR34138:SF1">
    <property type="entry name" value="CELL SHAPE-DETERMINING PROTEIN MREC"/>
    <property type="match status" value="1"/>
</dbReference>
<feature type="coiled-coil region" evidence="5">
    <location>
        <begin position="57"/>
        <end position="84"/>
    </location>
</feature>
<name>A0A844GXP0_9CHRO</name>
<dbReference type="Proteomes" id="UP000437131">
    <property type="component" value="Unassembled WGS sequence"/>
</dbReference>
<sequence>MKFFYRWWQKYGRQVIWGLISLILTWFIYRHQGFLFNELLYRLSPSWLSSPSFDRQALYEQRTIQELSNKIETLESENQKLKQIVNYQEKYSANLIPARVIGRSPDAWWQIITIDVGSNDGVKRNQAVMSVGGLVGKISEVTSNTSRVLLVSDYNSRVGASLPRTGYQGFIKGQSTSIGLMEFYEKVSDVKVGDVVTTSNLSSIFPPDIPIGNIVAIDLNKSPAPEAEIEFTAPVDFLDWVLVDLSSKSVFEN</sequence>
<evidence type="ECO:0000313" key="8">
    <source>
        <dbReference type="EMBL" id="MTF38945.1"/>
    </source>
</evidence>
<evidence type="ECO:0000256" key="6">
    <source>
        <dbReference type="SAM" id="Phobius"/>
    </source>
</evidence>
<dbReference type="NCBIfam" id="TIGR00219">
    <property type="entry name" value="mreC"/>
    <property type="match status" value="1"/>
</dbReference>
<organism evidence="8 9">
    <name type="scientific">Cyanobacterium aponinum 0216</name>
    <dbReference type="NCBI Taxonomy" id="2676140"/>
    <lineage>
        <taxon>Bacteria</taxon>
        <taxon>Bacillati</taxon>
        <taxon>Cyanobacteriota</taxon>
        <taxon>Cyanophyceae</taxon>
        <taxon>Oscillatoriophycideae</taxon>
        <taxon>Chroococcales</taxon>
        <taxon>Geminocystaceae</taxon>
        <taxon>Cyanobacterium</taxon>
    </lineage>
</organism>
<keyword evidence="5" id="KW-0175">Coiled coil</keyword>
<dbReference type="Gene3D" id="2.40.10.350">
    <property type="entry name" value="Rod shape-determining protein MreC, domain 2"/>
    <property type="match status" value="1"/>
</dbReference>
<dbReference type="InterPro" id="IPR007221">
    <property type="entry name" value="MreC"/>
</dbReference>
<dbReference type="RefSeq" id="WP_099435692.1">
    <property type="nucleotide sequence ID" value="NZ_WMIA01000008.1"/>
</dbReference>
<feature type="transmembrane region" description="Helical" evidence="6">
    <location>
        <begin position="12"/>
        <end position="29"/>
    </location>
</feature>
<dbReference type="GO" id="GO:0005886">
    <property type="term" value="C:plasma membrane"/>
    <property type="evidence" value="ECO:0007669"/>
    <property type="project" value="TreeGrafter"/>
</dbReference>
<dbReference type="GO" id="GO:0008360">
    <property type="term" value="P:regulation of cell shape"/>
    <property type="evidence" value="ECO:0007669"/>
    <property type="project" value="UniProtKB-KW"/>
</dbReference>
<evidence type="ECO:0000313" key="9">
    <source>
        <dbReference type="Proteomes" id="UP000437131"/>
    </source>
</evidence>
<evidence type="ECO:0000256" key="5">
    <source>
        <dbReference type="SAM" id="Coils"/>
    </source>
</evidence>
<proteinExistence type="inferred from homology"/>
<dbReference type="AlphaFoldDB" id="A0A844GXP0"/>
<keyword evidence="6" id="KW-1133">Transmembrane helix</keyword>
<dbReference type="Pfam" id="PF04085">
    <property type="entry name" value="MreC"/>
    <property type="match status" value="1"/>
</dbReference>
<evidence type="ECO:0000259" key="7">
    <source>
        <dbReference type="Pfam" id="PF04085"/>
    </source>
</evidence>
<gene>
    <name evidence="8" type="primary">mreC</name>
    <name evidence="8" type="ORF">GGC33_08385</name>
</gene>
<dbReference type="Gene3D" id="2.40.10.340">
    <property type="entry name" value="Rod shape-determining protein MreC, domain 1"/>
    <property type="match status" value="1"/>
</dbReference>
<dbReference type="InterPro" id="IPR042175">
    <property type="entry name" value="Cell/Rod_MreC_2"/>
</dbReference>
<keyword evidence="6" id="KW-0812">Transmembrane</keyword>
<feature type="domain" description="Rod shape-determining protein MreC beta-barrel core" evidence="7">
    <location>
        <begin position="100"/>
        <end position="243"/>
    </location>
</feature>
<dbReference type="EMBL" id="WMIA01000008">
    <property type="protein sequence ID" value="MTF38945.1"/>
    <property type="molecule type" value="Genomic_DNA"/>
</dbReference>
<dbReference type="InterPro" id="IPR055342">
    <property type="entry name" value="MreC_beta-barrel_core"/>
</dbReference>